<protein>
    <submittedName>
        <fullName evidence="1">Uncharacterized protein</fullName>
    </submittedName>
</protein>
<dbReference type="Pfam" id="PF14249">
    <property type="entry name" value="Tocopherol_cycl"/>
    <property type="match status" value="2"/>
</dbReference>
<proteinExistence type="predicted"/>
<dbReference type="SUPFAM" id="SSF159245">
    <property type="entry name" value="AttH-like"/>
    <property type="match status" value="1"/>
</dbReference>
<gene>
    <name evidence="1" type="ORF">CROST_043670</name>
</gene>
<name>A0A1S8LH86_9CLOT</name>
<evidence type="ECO:0000313" key="2">
    <source>
        <dbReference type="Proteomes" id="UP000190951"/>
    </source>
</evidence>
<organism evidence="1 2">
    <name type="scientific">Clostridium felsineum</name>
    <dbReference type="NCBI Taxonomy" id="36839"/>
    <lineage>
        <taxon>Bacteria</taxon>
        <taxon>Bacillati</taxon>
        <taxon>Bacillota</taxon>
        <taxon>Clostridia</taxon>
        <taxon>Eubacteriales</taxon>
        <taxon>Clostridiaceae</taxon>
        <taxon>Clostridium</taxon>
    </lineage>
</organism>
<dbReference type="GO" id="GO:0009976">
    <property type="term" value="F:tocopherol cyclase activity"/>
    <property type="evidence" value="ECO:0007669"/>
    <property type="project" value="InterPro"/>
</dbReference>
<dbReference type="PANTHER" id="PTHR35309">
    <property type="match status" value="1"/>
</dbReference>
<dbReference type="AlphaFoldDB" id="A0A1S8LH86"/>
<reference evidence="1 2" key="1">
    <citation type="submission" date="2022-04" db="EMBL/GenBank/DDBJ databases">
        <title>Genome sequence of C. roseum typestrain.</title>
        <authorList>
            <person name="Poehlein A."/>
            <person name="Schoch T."/>
            <person name="Duerre P."/>
            <person name="Daniel R."/>
        </authorList>
    </citation>
    <scope>NUCLEOTIDE SEQUENCE [LARGE SCALE GENOMIC DNA]</scope>
    <source>
        <strain evidence="1 2">DSM 7320</strain>
    </source>
</reference>
<dbReference type="KEGG" id="crw:CROST_043670"/>
<accession>A0A1S8LH86</accession>
<keyword evidence="2" id="KW-1185">Reference proteome</keyword>
<dbReference type="RefSeq" id="WP_077832880.1">
    <property type="nucleotide sequence ID" value="NZ_CP096983.1"/>
</dbReference>
<dbReference type="STRING" id="84029.CROST_07780"/>
<dbReference type="EMBL" id="CP096983">
    <property type="protein sequence ID" value="URZ13601.1"/>
    <property type="molecule type" value="Genomic_DNA"/>
</dbReference>
<dbReference type="Proteomes" id="UP000190951">
    <property type="component" value="Chromosome"/>
</dbReference>
<evidence type="ECO:0000313" key="1">
    <source>
        <dbReference type="EMBL" id="URZ13601.1"/>
    </source>
</evidence>
<dbReference type="PANTHER" id="PTHR35309:SF4">
    <property type="entry name" value="TOCOPHEROL CYCLASE"/>
    <property type="match status" value="1"/>
</dbReference>
<dbReference type="InterPro" id="IPR025893">
    <property type="entry name" value="Tocopherol_cyclase"/>
</dbReference>
<sequence length="337" mass="39227">MISSNKRNPDIYHGKNKKSDFFEGWYFKFVQPRTGNTYCFIPGIFKGSHENESYSFIQVLNGNESSFKYLIFEKDKFKASTSEFNVSVDKSSFSLNKVDLNINKDNEKVFGTLYFYNIIRWPDSNINPGSMGFYNYLDFMQCYSQVCVVDGFIKGKLNINNEIIDFTDGKVYIEKNWGRSFPYSYIWIQGNSFDRRHGSVTCSIANIPLPFHLRSFTGFLIGINDKDKFYKFTSINRSKLSIKCQKQKIILEANNKDHCLKIEATYKEDAFMKLYAPCNGQMIPIARETLHGSLQVSLYNKERHMLFNDKCSYAGVEFSKNYTNLINKNRKVENSIN</sequence>